<organism evidence="4">
    <name type="scientific">Papilio xuthus</name>
    <name type="common">Asian swallowtail butterfly</name>
    <dbReference type="NCBI Taxonomy" id="66420"/>
    <lineage>
        <taxon>Eukaryota</taxon>
        <taxon>Metazoa</taxon>
        <taxon>Ecdysozoa</taxon>
        <taxon>Arthropoda</taxon>
        <taxon>Hexapoda</taxon>
        <taxon>Insecta</taxon>
        <taxon>Pterygota</taxon>
        <taxon>Neoptera</taxon>
        <taxon>Endopterygota</taxon>
        <taxon>Lepidoptera</taxon>
        <taxon>Glossata</taxon>
        <taxon>Ditrysia</taxon>
        <taxon>Papilionoidea</taxon>
        <taxon>Papilionidae</taxon>
        <taxon>Papilioninae</taxon>
        <taxon>Papilio</taxon>
    </lineage>
</organism>
<protein>
    <submittedName>
        <fullName evidence="4">Uncharacterized protein LOC106119726</fullName>
    </submittedName>
</protein>
<evidence type="ECO:0000256" key="2">
    <source>
        <dbReference type="SAM" id="MobiDB-lite"/>
    </source>
</evidence>
<feature type="domain" description="DUF7041" evidence="3">
    <location>
        <begin position="114"/>
        <end position="164"/>
    </location>
</feature>
<dbReference type="Proteomes" id="UP000694872">
    <property type="component" value="Unplaced"/>
</dbReference>
<feature type="region of interest" description="Disordered" evidence="2">
    <location>
        <begin position="68"/>
        <end position="93"/>
    </location>
</feature>
<dbReference type="PANTHER" id="PTHR33327:SF3">
    <property type="entry name" value="RNA-DIRECTED DNA POLYMERASE"/>
    <property type="match status" value="1"/>
</dbReference>
<dbReference type="AlphaFoldDB" id="A0AAJ7EBB0"/>
<dbReference type="KEGG" id="pxu:106119726"/>
<proteinExistence type="predicted"/>
<evidence type="ECO:0000259" key="3">
    <source>
        <dbReference type="Pfam" id="PF23055"/>
    </source>
</evidence>
<sequence>MKELLRITDCMSLQHLCYKRQGVDSSTTTWEPVFMNAARYIGSADDDIVDIVSTFCAPGKFNNNTTDALVSTSSTTPAQPAPPAPSRGALRAQARSERRAAKLCFSMYDISLLYGHVLSKFDAHLADEVEDILSNPTKDKYQHLKAELIKRFSTSKKQRTRQLLSEEQRGDRKPTAFLRHLRNLAGPKGDEDIIRELWIRHLPGEIQRILIAQEDLPLEKLAEIADNIMDTLPHTPAAINETRTLSPQNLETLMHRIDELSRKVDALSRNNTRITRSASCSKSRSMSSSRSGTRLCWYHKKFAGKARKCVSPCSWSSDNKENFRSSQ</sequence>
<dbReference type="RefSeq" id="XP_013170317.1">
    <property type="nucleotide sequence ID" value="XM_013314863.1"/>
</dbReference>
<name>A0AAJ7EBB0_PAPXU</name>
<accession>A0AAJ7EBB0</accession>
<evidence type="ECO:0000313" key="4">
    <source>
        <dbReference type="RefSeq" id="XP_013170317.1"/>
    </source>
</evidence>
<gene>
    <name evidence="4" type="primary">LOC106119726</name>
</gene>
<dbReference type="InterPro" id="IPR055469">
    <property type="entry name" value="DUF7041"/>
</dbReference>
<evidence type="ECO:0000256" key="1">
    <source>
        <dbReference type="SAM" id="Coils"/>
    </source>
</evidence>
<reference evidence="4" key="1">
    <citation type="submission" date="2025-08" db="UniProtKB">
        <authorList>
            <consortium name="RefSeq"/>
        </authorList>
    </citation>
    <scope>IDENTIFICATION</scope>
</reference>
<feature type="coiled-coil region" evidence="1">
    <location>
        <begin position="250"/>
        <end position="277"/>
    </location>
</feature>
<keyword evidence="1" id="KW-0175">Coiled coil</keyword>
<dbReference type="GeneID" id="106119726"/>
<dbReference type="PANTHER" id="PTHR33327">
    <property type="entry name" value="ENDONUCLEASE"/>
    <property type="match status" value="1"/>
</dbReference>
<dbReference type="Pfam" id="PF23055">
    <property type="entry name" value="DUF7041"/>
    <property type="match status" value="1"/>
</dbReference>